<keyword evidence="3" id="KW-0547">Nucleotide-binding</keyword>
<sequence length="251" mass="26596">MDEAIIGHGLAQRYGKRSVFRDLDVVVSPGVTVLLGPNGAGKTTLLHTIVGLKRPEAGSLHVLGRDVLRRGGLRSVAARIGFLPQVVSHYPGYTVRDSVAYAAWLKGVPERDIATKVDRALGLMSLSGRARSRMGSLSGGLLRRAGIAQAIVHEPELLVLDEPAAGLDPQQRIELRRVLRKVAGSATVLVSTHVVDDARHVADTIIVLDDGAVVFTGTVAGLEGLAMPGVDGDNDLERGYVTALRQTAVRA</sequence>
<gene>
    <name evidence="6" type="ORF">GA0070620_0185</name>
</gene>
<dbReference type="GO" id="GO:0016887">
    <property type="term" value="F:ATP hydrolysis activity"/>
    <property type="evidence" value="ECO:0007669"/>
    <property type="project" value="InterPro"/>
</dbReference>
<protein>
    <submittedName>
        <fullName evidence="6">ABC-2 type transport system ATP-binding protein</fullName>
    </submittedName>
</protein>
<evidence type="ECO:0000256" key="2">
    <source>
        <dbReference type="ARBA" id="ARBA00022448"/>
    </source>
</evidence>
<evidence type="ECO:0000259" key="5">
    <source>
        <dbReference type="PROSITE" id="PS50893"/>
    </source>
</evidence>
<accession>A0A1C3MWP2</accession>
<keyword evidence="4 6" id="KW-0067">ATP-binding</keyword>
<proteinExistence type="inferred from homology"/>
<dbReference type="PROSITE" id="PS50893">
    <property type="entry name" value="ABC_TRANSPORTER_2"/>
    <property type="match status" value="1"/>
</dbReference>
<evidence type="ECO:0000313" key="6">
    <source>
        <dbReference type="EMBL" id="SBV24746.1"/>
    </source>
</evidence>
<dbReference type="Pfam" id="PF00005">
    <property type="entry name" value="ABC_tran"/>
    <property type="match status" value="1"/>
</dbReference>
<feature type="domain" description="ABC transporter" evidence="5">
    <location>
        <begin position="5"/>
        <end position="235"/>
    </location>
</feature>
<name>A0A1C3MWP2_9ACTN</name>
<dbReference type="Gene3D" id="3.40.50.300">
    <property type="entry name" value="P-loop containing nucleotide triphosphate hydrolases"/>
    <property type="match status" value="1"/>
</dbReference>
<keyword evidence="2" id="KW-0813">Transport</keyword>
<reference evidence="7" key="1">
    <citation type="submission" date="2016-06" db="EMBL/GenBank/DDBJ databases">
        <authorList>
            <person name="Varghese N."/>
        </authorList>
    </citation>
    <scope>NUCLEOTIDE SEQUENCE [LARGE SCALE GENOMIC DNA]</scope>
    <source>
        <strain evidence="7">DSM 45344</strain>
    </source>
</reference>
<keyword evidence="7" id="KW-1185">Reference proteome</keyword>
<dbReference type="GO" id="GO:0005524">
    <property type="term" value="F:ATP binding"/>
    <property type="evidence" value="ECO:0007669"/>
    <property type="project" value="UniProtKB-KW"/>
</dbReference>
<dbReference type="PANTHER" id="PTHR43335:SF2">
    <property type="entry name" value="ABC TRANSPORTER, ATP-BINDING PROTEIN"/>
    <property type="match status" value="1"/>
</dbReference>
<evidence type="ECO:0000256" key="3">
    <source>
        <dbReference type="ARBA" id="ARBA00022741"/>
    </source>
</evidence>
<dbReference type="InterPro" id="IPR003439">
    <property type="entry name" value="ABC_transporter-like_ATP-bd"/>
</dbReference>
<dbReference type="InterPro" id="IPR027417">
    <property type="entry name" value="P-loop_NTPase"/>
</dbReference>
<evidence type="ECO:0000313" key="7">
    <source>
        <dbReference type="Proteomes" id="UP000199393"/>
    </source>
</evidence>
<dbReference type="InterPro" id="IPR003593">
    <property type="entry name" value="AAA+_ATPase"/>
</dbReference>
<dbReference type="Proteomes" id="UP000199393">
    <property type="component" value="Chromosome I"/>
</dbReference>
<evidence type="ECO:0000256" key="1">
    <source>
        <dbReference type="ARBA" id="ARBA00005417"/>
    </source>
</evidence>
<dbReference type="SUPFAM" id="SSF52540">
    <property type="entry name" value="P-loop containing nucleoside triphosphate hydrolases"/>
    <property type="match status" value="1"/>
</dbReference>
<comment type="similarity">
    <text evidence="1">Belongs to the ABC transporter superfamily.</text>
</comment>
<dbReference type="STRING" id="307121.GA0070620_0185"/>
<dbReference type="EMBL" id="LT598496">
    <property type="protein sequence ID" value="SBV24746.1"/>
    <property type="molecule type" value="Genomic_DNA"/>
</dbReference>
<dbReference type="PANTHER" id="PTHR43335">
    <property type="entry name" value="ABC TRANSPORTER, ATP-BINDING PROTEIN"/>
    <property type="match status" value="1"/>
</dbReference>
<evidence type="ECO:0000256" key="4">
    <source>
        <dbReference type="ARBA" id="ARBA00022840"/>
    </source>
</evidence>
<dbReference type="SMART" id="SM00382">
    <property type="entry name" value="AAA"/>
    <property type="match status" value="1"/>
</dbReference>
<dbReference type="RefSeq" id="WP_091587569.1">
    <property type="nucleotide sequence ID" value="NZ_JBHRWG010000002.1"/>
</dbReference>
<dbReference type="AlphaFoldDB" id="A0A1C3MWP2"/>
<dbReference type="OrthoDB" id="9804819at2"/>
<organism evidence="6 7">
    <name type="scientific">Micromonospora krabiensis</name>
    <dbReference type="NCBI Taxonomy" id="307121"/>
    <lineage>
        <taxon>Bacteria</taxon>
        <taxon>Bacillati</taxon>
        <taxon>Actinomycetota</taxon>
        <taxon>Actinomycetes</taxon>
        <taxon>Micromonosporales</taxon>
        <taxon>Micromonosporaceae</taxon>
        <taxon>Micromonospora</taxon>
    </lineage>
</organism>